<keyword evidence="2" id="KW-0442">Lipid degradation</keyword>
<dbReference type="Proteomes" id="UP001589828">
    <property type="component" value="Unassembled WGS sequence"/>
</dbReference>
<feature type="short sequence motif" description="GXSXG" evidence="2">
    <location>
        <begin position="63"/>
        <end position="67"/>
    </location>
</feature>
<comment type="caution">
    <text evidence="2">Lacks conserved residue(s) required for the propagation of feature annotation.</text>
</comment>
<evidence type="ECO:0000313" key="6">
    <source>
        <dbReference type="Proteomes" id="UP001589828"/>
    </source>
</evidence>
<keyword evidence="3" id="KW-0472">Membrane</keyword>
<dbReference type="RefSeq" id="WP_377021775.1">
    <property type="nucleotide sequence ID" value="NZ_JBHLTS010000018.1"/>
</dbReference>
<keyword evidence="1 2" id="KW-0443">Lipid metabolism</keyword>
<keyword evidence="3" id="KW-0812">Transmembrane</keyword>
<comment type="caution">
    <text evidence="5">The sequence shown here is derived from an EMBL/GenBank/DDBJ whole genome shotgun (WGS) entry which is preliminary data.</text>
</comment>
<evidence type="ECO:0000256" key="1">
    <source>
        <dbReference type="ARBA" id="ARBA00023098"/>
    </source>
</evidence>
<dbReference type="Pfam" id="PF01734">
    <property type="entry name" value="Patatin"/>
    <property type="match status" value="1"/>
</dbReference>
<feature type="active site" description="Nucleophile" evidence="2">
    <location>
        <position position="65"/>
    </location>
</feature>
<feature type="short sequence motif" description="DGA/G" evidence="2">
    <location>
        <begin position="282"/>
        <end position="284"/>
    </location>
</feature>
<keyword evidence="6" id="KW-1185">Reference proteome</keyword>
<sequence length="559" mass="61642">MAADKTSDQQVFYVGLCMAGAVSAGAYTAGVIDYLLQALAEWDKRRNEPGVPSHRVQIPVMGGASAGGMTSIMAASSLNNPITHIDKPSGDILAEHPENKLYHSWVDLIQADMFTKMLDTSDIKASGVISALNSDFINDVAKRVVSADPKQWQPLPAYIKPGLKIFTTLTNLQGYAYNVPFNAASPERTKYNMRIHNDYACFELTENAITGHNNGWMPLDLKNKVNTDIAADAAMATGAFPVGLQSRIVKRDAQYVNNNPWLSNYLANSPVAAGGYQTLNVDGGMINNEPFDKVRSVLDDLTGQPDVDYNNYNKFVSTVLMIEPFPTQAPTPISQSRAVSNVIGLTLSSMLSQMRSKAVNIKDAMDADCAGQYLITPSRRVDTPDGKSTDLTGEQAIACGALSGFSGFLNKEFRVHDYFLGRHNCKIFLRDYFTVPAKALTTNPIFKDGYANIDLSKTKFKSTQNDSYQIIPVFEEEIKFPDIKFSSGNNWPTIKEQDIDRFSDGLKNRIQTIMLNVADLGWLTKSLLWIGAKVILNKMVTNKIMVVIKGELKTWKLLP</sequence>
<dbReference type="InterPro" id="IPR002641">
    <property type="entry name" value="PNPLA_dom"/>
</dbReference>
<evidence type="ECO:0000313" key="5">
    <source>
        <dbReference type="EMBL" id="MFC0513915.1"/>
    </source>
</evidence>
<accession>A0ABV6L2G2</accession>
<dbReference type="EMBL" id="JBHLTS010000018">
    <property type="protein sequence ID" value="MFC0513915.1"/>
    <property type="molecule type" value="Genomic_DNA"/>
</dbReference>
<evidence type="ECO:0000256" key="2">
    <source>
        <dbReference type="PROSITE-ProRule" id="PRU01161"/>
    </source>
</evidence>
<name>A0ABV6L2G2_9SPHI</name>
<evidence type="ECO:0000256" key="3">
    <source>
        <dbReference type="SAM" id="Phobius"/>
    </source>
</evidence>
<evidence type="ECO:0000259" key="4">
    <source>
        <dbReference type="PROSITE" id="PS51635"/>
    </source>
</evidence>
<dbReference type="Gene3D" id="3.40.1090.10">
    <property type="entry name" value="Cytosolic phospholipase A2 catalytic domain"/>
    <property type="match status" value="1"/>
</dbReference>
<dbReference type="InterPro" id="IPR016035">
    <property type="entry name" value="Acyl_Trfase/lysoPLipase"/>
</dbReference>
<dbReference type="SUPFAM" id="SSF52151">
    <property type="entry name" value="FabD/lysophospholipase-like"/>
    <property type="match status" value="1"/>
</dbReference>
<dbReference type="PROSITE" id="PS51635">
    <property type="entry name" value="PNPLA"/>
    <property type="match status" value="1"/>
</dbReference>
<feature type="transmembrane region" description="Helical" evidence="3">
    <location>
        <begin position="12"/>
        <end position="36"/>
    </location>
</feature>
<reference evidence="5 6" key="1">
    <citation type="submission" date="2024-09" db="EMBL/GenBank/DDBJ databases">
        <authorList>
            <person name="Sun Q."/>
            <person name="Mori K."/>
        </authorList>
    </citation>
    <scope>NUCLEOTIDE SEQUENCE [LARGE SCALE GENOMIC DNA]</scope>
    <source>
        <strain evidence="5 6">NCAIM B.02415</strain>
    </source>
</reference>
<keyword evidence="3" id="KW-1133">Transmembrane helix</keyword>
<gene>
    <name evidence="5" type="ORF">ACFFGT_06880</name>
</gene>
<feature type="active site" description="Proton acceptor" evidence="2">
    <location>
        <position position="282"/>
    </location>
</feature>
<protein>
    <submittedName>
        <fullName evidence="5">Patatin-like phospholipase family protein</fullName>
    </submittedName>
</protein>
<keyword evidence="2" id="KW-0378">Hydrolase</keyword>
<organism evidence="5 6">
    <name type="scientific">Mucilaginibacter angelicae</name>
    <dbReference type="NCBI Taxonomy" id="869718"/>
    <lineage>
        <taxon>Bacteria</taxon>
        <taxon>Pseudomonadati</taxon>
        <taxon>Bacteroidota</taxon>
        <taxon>Sphingobacteriia</taxon>
        <taxon>Sphingobacteriales</taxon>
        <taxon>Sphingobacteriaceae</taxon>
        <taxon>Mucilaginibacter</taxon>
    </lineage>
</organism>
<feature type="domain" description="PNPLA" evidence="4">
    <location>
        <begin position="16"/>
        <end position="295"/>
    </location>
</feature>
<proteinExistence type="predicted"/>